<dbReference type="AlphaFoldDB" id="A0A0R2CIG8"/>
<feature type="transmembrane region" description="Helical" evidence="6">
    <location>
        <begin position="172"/>
        <end position="190"/>
    </location>
</feature>
<organism evidence="7 8">
    <name type="scientific">Liquorilactobacillus cacaonum DSM 21116</name>
    <dbReference type="NCBI Taxonomy" id="1423729"/>
    <lineage>
        <taxon>Bacteria</taxon>
        <taxon>Bacillati</taxon>
        <taxon>Bacillota</taxon>
        <taxon>Bacilli</taxon>
        <taxon>Lactobacillales</taxon>
        <taxon>Lactobacillaceae</taxon>
        <taxon>Liquorilactobacillus</taxon>
    </lineage>
</organism>
<accession>A0A0R2CIG8</accession>
<evidence type="ECO:0000256" key="6">
    <source>
        <dbReference type="SAM" id="Phobius"/>
    </source>
</evidence>
<feature type="transmembrane region" description="Helical" evidence="6">
    <location>
        <begin position="234"/>
        <end position="251"/>
    </location>
</feature>
<dbReference type="InterPro" id="IPR002797">
    <property type="entry name" value="Polysacc_synth"/>
</dbReference>
<dbReference type="GO" id="GO:0005886">
    <property type="term" value="C:plasma membrane"/>
    <property type="evidence" value="ECO:0007669"/>
    <property type="project" value="UniProtKB-SubCell"/>
</dbReference>
<gene>
    <name evidence="7" type="ORF">FC80_GL001124</name>
</gene>
<keyword evidence="8" id="KW-1185">Reference proteome</keyword>
<feature type="transmembrane region" description="Helical" evidence="6">
    <location>
        <begin position="211"/>
        <end position="228"/>
    </location>
</feature>
<dbReference type="PATRIC" id="fig|1423729.3.peg.1138"/>
<sequence>MEKEQMNKYKKLVKNSFIFALGNFGSKVLQFALVPLYSYTLSTAQFGHVDLVTTVISLLLPLICFDIYDAVFRFSLDSDRKKAKDVFKTGFIFVMLVTVSMLLILFIFFTQISNYYIVIILLIVTMWYSLISNYVRAIGLVKIFVIAGIIDTFSVAILNIFLLLILRKGVNGYFLSIIGGFVISLIYLLFSGKLFLEYKEGTYSNKYLKNMLVYSIPLIPNSLTWWLNSSSDRYFILLFIGVGANGLYAMASKIPTVVNMFANIFFQSWQMSVVEEYEKSGNKEFITNIFNLFLTILFLCSIGILAIIKPIFGNFIDPTYYQAWTVIPFILLSVIYSSIASFLGTIYTASKRTFPVFVTTLIGAIVNIIASIIFIKILGINGAALANIISFFVVLLIRYRDIYKRGKIGVNYFELIANHVVFLILSWLLFIIKNNLIYFLMCSALILVILFVMKEKLFFFLKLLRNRKN</sequence>
<feature type="transmembrane region" description="Helical" evidence="6">
    <location>
        <begin position="411"/>
        <end position="430"/>
    </location>
</feature>
<dbReference type="InterPro" id="IPR050833">
    <property type="entry name" value="Poly_Biosynth_Transport"/>
</dbReference>
<evidence type="ECO:0000313" key="8">
    <source>
        <dbReference type="Proteomes" id="UP000051131"/>
    </source>
</evidence>
<name>A0A0R2CIG8_9LACO</name>
<reference evidence="7 8" key="1">
    <citation type="journal article" date="2015" name="Genome Announc.">
        <title>Expanding the biotechnology potential of lactobacilli through comparative genomics of 213 strains and associated genera.</title>
        <authorList>
            <person name="Sun Z."/>
            <person name="Harris H.M."/>
            <person name="McCann A."/>
            <person name="Guo C."/>
            <person name="Argimon S."/>
            <person name="Zhang W."/>
            <person name="Yang X."/>
            <person name="Jeffery I.B."/>
            <person name="Cooney J.C."/>
            <person name="Kagawa T.F."/>
            <person name="Liu W."/>
            <person name="Song Y."/>
            <person name="Salvetti E."/>
            <person name="Wrobel A."/>
            <person name="Rasinkangas P."/>
            <person name="Parkhill J."/>
            <person name="Rea M.C."/>
            <person name="O'Sullivan O."/>
            <person name="Ritari J."/>
            <person name="Douillard F.P."/>
            <person name="Paul Ross R."/>
            <person name="Yang R."/>
            <person name="Briner A.E."/>
            <person name="Felis G.E."/>
            <person name="de Vos W.M."/>
            <person name="Barrangou R."/>
            <person name="Klaenhammer T.R."/>
            <person name="Caufield P.W."/>
            <person name="Cui Y."/>
            <person name="Zhang H."/>
            <person name="O'Toole P.W."/>
        </authorList>
    </citation>
    <scope>NUCLEOTIDE SEQUENCE [LARGE SCALE GENOMIC DNA]</scope>
    <source>
        <strain evidence="7 8">DSM 21116</strain>
    </source>
</reference>
<comment type="caution">
    <text evidence="7">The sequence shown here is derived from an EMBL/GenBank/DDBJ whole genome shotgun (WGS) entry which is preliminary data.</text>
</comment>
<keyword evidence="5 6" id="KW-0472">Membrane</keyword>
<feature type="transmembrane region" description="Helical" evidence="6">
    <location>
        <begin position="143"/>
        <end position="166"/>
    </location>
</feature>
<dbReference type="PANTHER" id="PTHR30250">
    <property type="entry name" value="PST FAMILY PREDICTED COLANIC ACID TRANSPORTER"/>
    <property type="match status" value="1"/>
</dbReference>
<evidence type="ECO:0000256" key="5">
    <source>
        <dbReference type="ARBA" id="ARBA00023136"/>
    </source>
</evidence>
<feature type="transmembrane region" description="Helical" evidence="6">
    <location>
        <begin position="324"/>
        <end position="347"/>
    </location>
</feature>
<evidence type="ECO:0000256" key="3">
    <source>
        <dbReference type="ARBA" id="ARBA00022692"/>
    </source>
</evidence>
<evidence type="ECO:0000313" key="7">
    <source>
        <dbReference type="EMBL" id="KRM91125.1"/>
    </source>
</evidence>
<feature type="transmembrane region" description="Helical" evidence="6">
    <location>
        <begin position="115"/>
        <end position="131"/>
    </location>
</feature>
<protein>
    <submittedName>
        <fullName evidence="7">MOP superfamily multidrug oligosaccharidyl-lipid polysaccharide flippase transporter</fullName>
    </submittedName>
</protein>
<evidence type="ECO:0000256" key="4">
    <source>
        <dbReference type="ARBA" id="ARBA00022989"/>
    </source>
</evidence>
<feature type="transmembrane region" description="Helical" evidence="6">
    <location>
        <begin position="46"/>
        <end position="68"/>
    </location>
</feature>
<feature type="transmembrane region" description="Helical" evidence="6">
    <location>
        <begin position="12"/>
        <end position="34"/>
    </location>
</feature>
<evidence type="ECO:0000256" key="2">
    <source>
        <dbReference type="ARBA" id="ARBA00022475"/>
    </source>
</evidence>
<dbReference type="EMBL" id="AYZE01000014">
    <property type="protein sequence ID" value="KRM91125.1"/>
    <property type="molecule type" value="Genomic_DNA"/>
</dbReference>
<keyword evidence="3 6" id="KW-0812">Transmembrane</keyword>
<feature type="transmembrane region" description="Helical" evidence="6">
    <location>
        <begin position="436"/>
        <end position="453"/>
    </location>
</feature>
<keyword evidence="4 6" id="KW-1133">Transmembrane helix</keyword>
<feature type="transmembrane region" description="Helical" evidence="6">
    <location>
        <begin position="354"/>
        <end position="374"/>
    </location>
</feature>
<dbReference type="Pfam" id="PF01943">
    <property type="entry name" value="Polysacc_synt"/>
    <property type="match status" value="1"/>
</dbReference>
<dbReference type="OrthoDB" id="3249502at2"/>
<evidence type="ECO:0000256" key="1">
    <source>
        <dbReference type="ARBA" id="ARBA00004651"/>
    </source>
</evidence>
<feature type="transmembrane region" description="Helical" evidence="6">
    <location>
        <begin position="89"/>
        <end position="109"/>
    </location>
</feature>
<proteinExistence type="predicted"/>
<dbReference type="PANTHER" id="PTHR30250:SF11">
    <property type="entry name" value="O-ANTIGEN TRANSPORTER-RELATED"/>
    <property type="match status" value="1"/>
</dbReference>
<comment type="subcellular location">
    <subcellularLocation>
        <location evidence="1">Cell membrane</location>
        <topology evidence="1">Multi-pass membrane protein</topology>
    </subcellularLocation>
</comment>
<feature type="transmembrane region" description="Helical" evidence="6">
    <location>
        <begin position="380"/>
        <end position="399"/>
    </location>
</feature>
<keyword evidence="2" id="KW-1003">Cell membrane</keyword>
<feature type="transmembrane region" description="Helical" evidence="6">
    <location>
        <begin position="289"/>
        <end position="312"/>
    </location>
</feature>
<dbReference type="STRING" id="1423729.FC80_GL001124"/>
<dbReference type="Proteomes" id="UP000051131">
    <property type="component" value="Unassembled WGS sequence"/>
</dbReference>